<dbReference type="GO" id="GO:0016042">
    <property type="term" value="P:lipid catabolic process"/>
    <property type="evidence" value="ECO:0007669"/>
    <property type="project" value="UniProtKB-UniRule"/>
</dbReference>
<proteinExistence type="predicted"/>
<feature type="active site" description="Nucleophile" evidence="4">
    <location>
        <position position="53"/>
    </location>
</feature>
<dbReference type="Gene3D" id="3.40.1090.10">
    <property type="entry name" value="Cytosolic phospholipase A2 catalytic domain"/>
    <property type="match status" value="2"/>
</dbReference>
<evidence type="ECO:0000313" key="6">
    <source>
        <dbReference type="EMBL" id="MVQ29327.1"/>
    </source>
</evidence>
<dbReference type="PANTHER" id="PTHR14226">
    <property type="entry name" value="NEUROPATHY TARGET ESTERASE/SWISS CHEESE D.MELANOGASTER"/>
    <property type="match status" value="1"/>
</dbReference>
<keyword evidence="1 4" id="KW-0378">Hydrolase</keyword>
<dbReference type="SUPFAM" id="SSF52151">
    <property type="entry name" value="FabD/lysophospholipase-like"/>
    <property type="match status" value="1"/>
</dbReference>
<evidence type="ECO:0000256" key="3">
    <source>
        <dbReference type="ARBA" id="ARBA00023098"/>
    </source>
</evidence>
<evidence type="ECO:0000256" key="2">
    <source>
        <dbReference type="ARBA" id="ARBA00022963"/>
    </source>
</evidence>
<dbReference type="AlphaFoldDB" id="A0A6N8IR50"/>
<evidence type="ECO:0000256" key="1">
    <source>
        <dbReference type="ARBA" id="ARBA00022801"/>
    </source>
</evidence>
<dbReference type="InterPro" id="IPR050301">
    <property type="entry name" value="NTE"/>
</dbReference>
<feature type="active site" description="Proton acceptor" evidence="4">
    <location>
        <position position="182"/>
    </location>
</feature>
<comment type="caution">
    <text evidence="4">Lacks conserved residue(s) required for the propagation of feature annotation.</text>
</comment>
<sequence length="298" mass="31966">MAATLPAFSPVDAASPKVTLVIGSGSVKCAAALGVAKAMADAGIGIERVVGCSAGAIFGALIAFGFSTDESRAMTMRLWTRELTGQRNTLGLLRALAPRLFGFKAAEFSLRNDRLLLQRLEAAFGDKRIEDAPIPLHLTATDFATGELVELARGSLVDGIRASLALPLAFTPHQLDGRLLVDGYLADPLPVSVAMKHGARVIVAVGFENPYQERVDSAGRFAFQLSAILANNLLRAKLAFHSAAHHSEMIIILPEFQQRVRLFDTGKLAYIIDEGEQAALQQLPYLHRLLAEGQLRAA</sequence>
<evidence type="ECO:0000259" key="5">
    <source>
        <dbReference type="PROSITE" id="PS51635"/>
    </source>
</evidence>
<dbReference type="Proteomes" id="UP000469385">
    <property type="component" value="Unassembled WGS sequence"/>
</dbReference>
<reference evidence="6 7" key="1">
    <citation type="submission" date="2019-12" db="EMBL/GenBank/DDBJ databases">
        <authorList>
            <person name="Huq M.A."/>
        </authorList>
    </citation>
    <scope>NUCLEOTIDE SEQUENCE [LARGE SCALE GENOMIC DNA]</scope>
    <source>
        <strain evidence="6 7">MAH-25</strain>
    </source>
</reference>
<dbReference type="RefSeq" id="WP_157397341.1">
    <property type="nucleotide sequence ID" value="NZ_WSEL01000003.1"/>
</dbReference>
<dbReference type="PANTHER" id="PTHR14226:SF29">
    <property type="entry name" value="NEUROPATHY TARGET ESTERASE SWS"/>
    <property type="match status" value="1"/>
</dbReference>
<dbReference type="InterPro" id="IPR002641">
    <property type="entry name" value="PNPLA_dom"/>
</dbReference>
<evidence type="ECO:0000256" key="4">
    <source>
        <dbReference type="PROSITE-ProRule" id="PRU01161"/>
    </source>
</evidence>
<feature type="domain" description="PNPLA" evidence="5">
    <location>
        <begin position="20"/>
        <end position="195"/>
    </location>
</feature>
<evidence type="ECO:0000313" key="7">
    <source>
        <dbReference type="Proteomes" id="UP000469385"/>
    </source>
</evidence>
<dbReference type="GO" id="GO:0016787">
    <property type="term" value="F:hydrolase activity"/>
    <property type="evidence" value="ECO:0007669"/>
    <property type="project" value="UniProtKB-UniRule"/>
</dbReference>
<keyword evidence="2 4" id="KW-0442">Lipid degradation</keyword>
<keyword evidence="3 4" id="KW-0443">Lipid metabolism</keyword>
<dbReference type="PROSITE" id="PS51635">
    <property type="entry name" value="PNPLA"/>
    <property type="match status" value="1"/>
</dbReference>
<dbReference type="Pfam" id="PF01734">
    <property type="entry name" value="Patatin"/>
    <property type="match status" value="1"/>
</dbReference>
<keyword evidence="7" id="KW-1185">Reference proteome</keyword>
<dbReference type="InterPro" id="IPR016035">
    <property type="entry name" value="Acyl_Trfase/lysoPLipase"/>
</dbReference>
<feature type="short sequence motif" description="GXSXG" evidence="4">
    <location>
        <begin position="51"/>
        <end position="55"/>
    </location>
</feature>
<protein>
    <recommendedName>
        <fullName evidence="5">PNPLA domain-containing protein</fullName>
    </recommendedName>
</protein>
<organism evidence="6 7">
    <name type="scientific">Ramlibacter pinisoli</name>
    <dbReference type="NCBI Taxonomy" id="2682844"/>
    <lineage>
        <taxon>Bacteria</taxon>
        <taxon>Pseudomonadati</taxon>
        <taxon>Pseudomonadota</taxon>
        <taxon>Betaproteobacteria</taxon>
        <taxon>Burkholderiales</taxon>
        <taxon>Comamonadaceae</taxon>
        <taxon>Ramlibacter</taxon>
    </lineage>
</organism>
<dbReference type="EMBL" id="WSEL01000003">
    <property type="protein sequence ID" value="MVQ29327.1"/>
    <property type="molecule type" value="Genomic_DNA"/>
</dbReference>
<gene>
    <name evidence="6" type="ORF">GON04_07710</name>
</gene>
<name>A0A6N8IR50_9BURK</name>
<accession>A0A6N8IR50</accession>
<comment type="caution">
    <text evidence="6">The sequence shown here is derived from an EMBL/GenBank/DDBJ whole genome shotgun (WGS) entry which is preliminary data.</text>
</comment>